<feature type="region of interest" description="Disordered" evidence="3">
    <location>
        <begin position="400"/>
        <end position="466"/>
    </location>
</feature>
<evidence type="ECO:0000256" key="3">
    <source>
        <dbReference type="SAM" id="MobiDB-lite"/>
    </source>
</evidence>
<dbReference type="Proteomes" id="UP000008281">
    <property type="component" value="Unassembled WGS sequence"/>
</dbReference>
<dbReference type="PROSITE" id="PS50102">
    <property type="entry name" value="RRM"/>
    <property type="match status" value="1"/>
</dbReference>
<evidence type="ECO:0000313" key="6">
    <source>
        <dbReference type="Proteomes" id="UP000008281"/>
    </source>
</evidence>
<feature type="compositionally biased region" description="Polar residues" evidence="3">
    <location>
        <begin position="400"/>
        <end position="409"/>
    </location>
</feature>
<dbReference type="OrthoDB" id="762982at2759"/>
<dbReference type="GO" id="GO:0005737">
    <property type="term" value="C:cytoplasm"/>
    <property type="evidence" value="ECO:0007669"/>
    <property type="project" value="EnsemblMetazoa"/>
</dbReference>
<feature type="compositionally biased region" description="Low complexity" evidence="3">
    <location>
        <begin position="286"/>
        <end position="305"/>
    </location>
</feature>
<proteinExistence type="predicted"/>
<feature type="region of interest" description="Disordered" evidence="3">
    <location>
        <begin position="203"/>
        <end position="243"/>
    </location>
</feature>
<dbReference type="PANTHER" id="PTHR11176">
    <property type="entry name" value="BOULE-RELATED"/>
    <property type="match status" value="1"/>
</dbReference>
<dbReference type="GO" id="GO:0045948">
    <property type="term" value="P:positive regulation of translational initiation"/>
    <property type="evidence" value="ECO:0007669"/>
    <property type="project" value="TreeGrafter"/>
</dbReference>
<dbReference type="SUPFAM" id="SSF54928">
    <property type="entry name" value="RNA-binding domain, RBD"/>
    <property type="match status" value="1"/>
</dbReference>
<evidence type="ECO:0000313" key="5">
    <source>
        <dbReference type="EMBL" id="EFO91440.1"/>
    </source>
</evidence>
<dbReference type="HOGENOM" id="CLU_504562_0_0_1"/>
<evidence type="ECO:0000256" key="1">
    <source>
        <dbReference type="ARBA" id="ARBA00022884"/>
    </source>
</evidence>
<feature type="region of interest" description="Disordered" evidence="3">
    <location>
        <begin position="263"/>
        <end position="327"/>
    </location>
</feature>
<dbReference type="InterPro" id="IPR034988">
    <property type="entry name" value="DAZ_BOULE_RRM"/>
</dbReference>
<dbReference type="GO" id="GO:0070935">
    <property type="term" value="P:3'-UTR-mediated mRNA stabilization"/>
    <property type="evidence" value="ECO:0007669"/>
    <property type="project" value="TreeGrafter"/>
</dbReference>
<dbReference type="Pfam" id="PF00076">
    <property type="entry name" value="RRM_1"/>
    <property type="match status" value="1"/>
</dbReference>
<dbReference type="InParanoid" id="E3M4M6"/>
<keyword evidence="1 2" id="KW-0694">RNA-binding</keyword>
<sequence>MSPPQRYQKDQYQNSQHQNSSSQPSQPMVHYPPTPSSHPTTPVPLYPTGAAAIIPAPPTYELIPNRIFVGGFPVNVSCFVLLQYSIIFETTESDLREHFEKFFPVKDVKMVKSLDGVSKGYGFITFETEDQAEEIRQLNPKQLEFRSRKLNLGPAIRKMNANAFPPGYAMVPASPGSFGYAIPASPGPYGGYPFSTAPSVFVYPPVPNHEQNGQSEQQQQTTPQLSPTGIQQQQSPQVFFENEQESIRTYASAVAGIDKMEQLSEDRPVSSPQPPSLLNGSYSNGQQHWNNSEQQQQSNDSNHSSPYNKENYSQGYQSPPYQPFTQTGLYLNSQGIFQPSYGFMTPPPGVHYAPMMHPPYWQQQQQYPNNGFTGYGYNNWVGPAGDGSQALQHQSHFYQGYPSQYPQQNGKDENSLSRPLQAPRPGKKIRKPSESNEKKKNSRYSGHISPLSASLQSLAISSPTKN</sequence>
<dbReference type="SMART" id="SM00360">
    <property type="entry name" value="RRM"/>
    <property type="match status" value="1"/>
</dbReference>
<feature type="compositionally biased region" description="Polar residues" evidence="3">
    <location>
        <begin position="306"/>
        <end position="327"/>
    </location>
</feature>
<dbReference type="FunCoup" id="E3M4M6">
    <property type="interactions" value="300"/>
</dbReference>
<gene>
    <name evidence="5" type="primary">Cre-daz-1</name>
    <name evidence="5" type="ORF">CRE_11777</name>
</gene>
<feature type="compositionally biased region" description="Polar residues" evidence="3">
    <location>
        <begin position="276"/>
        <end position="285"/>
    </location>
</feature>
<feature type="compositionally biased region" description="Pro residues" evidence="3">
    <location>
        <begin position="30"/>
        <end position="43"/>
    </location>
</feature>
<name>E3M4M6_CAERE</name>
<dbReference type="OMA" id="HFEKFFP"/>
<dbReference type="GO" id="GO:0003730">
    <property type="term" value="F:mRNA 3'-UTR binding"/>
    <property type="evidence" value="ECO:0007669"/>
    <property type="project" value="TreeGrafter"/>
</dbReference>
<dbReference type="InterPro" id="IPR012677">
    <property type="entry name" value="Nucleotide-bd_a/b_plait_sf"/>
</dbReference>
<dbReference type="EMBL" id="DS268424">
    <property type="protein sequence ID" value="EFO91440.1"/>
    <property type="molecule type" value="Genomic_DNA"/>
</dbReference>
<feature type="compositionally biased region" description="Low complexity" evidence="3">
    <location>
        <begin position="13"/>
        <end position="29"/>
    </location>
</feature>
<dbReference type="eggNOG" id="KOG0118">
    <property type="taxonomic scope" value="Eukaryota"/>
</dbReference>
<dbReference type="Gene3D" id="3.30.70.330">
    <property type="match status" value="1"/>
</dbReference>
<protein>
    <submittedName>
        <fullName evidence="5">CRE-DAZ-1 protein</fullName>
    </submittedName>
</protein>
<evidence type="ECO:0000256" key="2">
    <source>
        <dbReference type="PROSITE-ProRule" id="PRU00176"/>
    </source>
</evidence>
<dbReference type="PANTHER" id="PTHR11176:SF57">
    <property type="entry name" value="PROTEIN BOULE"/>
    <property type="match status" value="1"/>
</dbReference>
<evidence type="ECO:0000259" key="4">
    <source>
        <dbReference type="PROSITE" id="PS50102"/>
    </source>
</evidence>
<accession>E3M4M6</accession>
<feature type="domain" description="RRM" evidence="4">
    <location>
        <begin position="65"/>
        <end position="157"/>
    </location>
</feature>
<feature type="region of interest" description="Disordered" evidence="3">
    <location>
        <begin position="1"/>
        <end position="43"/>
    </location>
</feature>
<reference evidence="5" key="1">
    <citation type="submission" date="2007-07" db="EMBL/GenBank/DDBJ databases">
        <title>PCAP assembly of the Caenorhabditis remanei genome.</title>
        <authorList>
            <consortium name="The Caenorhabditis remanei Sequencing Consortium"/>
            <person name="Wilson R.K."/>
        </authorList>
    </citation>
    <scope>NUCLEOTIDE SEQUENCE [LARGE SCALE GENOMIC DNA]</scope>
    <source>
        <strain evidence="5">PB4641</strain>
    </source>
</reference>
<dbReference type="STRING" id="31234.E3M4M6"/>
<feature type="compositionally biased region" description="Low complexity" evidence="3">
    <location>
        <begin position="210"/>
        <end position="229"/>
    </location>
</feature>
<organism evidence="6">
    <name type="scientific">Caenorhabditis remanei</name>
    <name type="common">Caenorhabditis vulgaris</name>
    <dbReference type="NCBI Taxonomy" id="31234"/>
    <lineage>
        <taxon>Eukaryota</taxon>
        <taxon>Metazoa</taxon>
        <taxon>Ecdysozoa</taxon>
        <taxon>Nematoda</taxon>
        <taxon>Chromadorea</taxon>
        <taxon>Rhabditida</taxon>
        <taxon>Rhabditina</taxon>
        <taxon>Rhabditomorpha</taxon>
        <taxon>Rhabditoidea</taxon>
        <taxon>Rhabditidae</taxon>
        <taxon>Peloderinae</taxon>
        <taxon>Caenorhabditis</taxon>
    </lineage>
</organism>
<dbReference type="CDD" id="cd12412">
    <property type="entry name" value="RRM_DAZL_BOULE"/>
    <property type="match status" value="1"/>
</dbReference>
<dbReference type="AlphaFoldDB" id="E3M4M6"/>
<dbReference type="InterPro" id="IPR000504">
    <property type="entry name" value="RRM_dom"/>
</dbReference>
<feature type="compositionally biased region" description="Low complexity" evidence="3">
    <location>
        <begin position="448"/>
        <end position="466"/>
    </location>
</feature>
<dbReference type="InterPro" id="IPR035979">
    <property type="entry name" value="RBD_domain_sf"/>
</dbReference>
<keyword evidence="6" id="KW-1185">Reference proteome</keyword>
<dbReference type="GO" id="GO:0008494">
    <property type="term" value="F:translation activator activity"/>
    <property type="evidence" value="ECO:0007669"/>
    <property type="project" value="TreeGrafter"/>
</dbReference>